<protein>
    <submittedName>
        <fullName evidence="5">Putative ribonuclease H-like domain-containing protein</fullName>
    </submittedName>
</protein>
<dbReference type="InterPro" id="IPR001584">
    <property type="entry name" value="Integrase_cat-core"/>
</dbReference>
<feature type="compositionally biased region" description="Basic and acidic residues" evidence="2">
    <location>
        <begin position="202"/>
        <end position="213"/>
    </location>
</feature>
<dbReference type="SUPFAM" id="SSF53098">
    <property type="entry name" value="Ribonuclease H-like"/>
    <property type="match status" value="1"/>
</dbReference>
<dbReference type="PANTHER" id="PTHR42648:SF32">
    <property type="entry name" value="RIBONUCLEASE H-LIKE DOMAIN, GAG-PRE-INTEGRASE DOMAIN PROTEIN-RELATED"/>
    <property type="match status" value="1"/>
</dbReference>
<feature type="region of interest" description="Disordered" evidence="2">
    <location>
        <begin position="570"/>
        <end position="590"/>
    </location>
</feature>
<dbReference type="InterPro" id="IPR039537">
    <property type="entry name" value="Retrotran_Ty1/copia-like"/>
</dbReference>
<sequence>FFIIAVQTPGSGISILLAVGTPSTGSGNLYCQWELSPSSGSALNSILKTQKVNNVETIIPPTTADEKLQRRNEVKARSTLMMGLPNEHQLKFNSFKDAKSLLAAIEKSTNTQNVAFVSSSSNNSNSSNGVNTAHGINTANGVNTVISQEMAMLTMQARRFLKNTGRKLNMTGNDFVAFDKTKVECYNCHKRCHLARECQAPRGHDNKSRDVTRKTVPVETPNSSALNASKTLNKIIKCQIVDNCKNGLRYNVIPPPHTGLFPPLKSNLSSTGLEELFNEPKTKKSKDRSNKVELESIRKHSDAPIIEDWVSDDEEEEVKKQEVKPSINRINFVKATTNNNLKETIQNDEQPKQNTHRKRDYEKIDGGYVAFGGNPKGGKITCRGTKDETSGTLKSFITRVENVINLRGKVIICDNGTKFKNREMNQFCEVKGIMRQYSVARTPQQNGVAERRNRTLIEAARTMLADLKLPTTFWAEIVNIACYVQNRVLVTKPHNKTPYELFHGRPPAISFLRPFGFPVTILNTIDHLGKLDGKADEGFFVRYSLNSKVFRVFNSGTRIMEENLHVRFSENSPNHVGTKESNDAGKEKEPGKDYILLPLWTADSLISTTSKSSQDNEFQPLNDGAKRVDKDLSKENECNAQGEEDTTNNTNRVNNVTSNFNAASSSGVNVVGTNMSIDLPPDLNMPSLEDVGIFEDSHDDEDMFGAEADFHNLDSAFQTRRMSKNLKKHGLVGTVIPRTDNKDFQNCSFACFLSQMEPKNVLQALKDPSWIETMKEELLHVTPPNWVEVEYRVRDVLLHRSITQDVY</sequence>
<dbReference type="PANTHER" id="PTHR42648">
    <property type="entry name" value="TRANSPOSASE, PUTATIVE-RELATED"/>
    <property type="match status" value="1"/>
</dbReference>
<dbReference type="Pfam" id="PF25597">
    <property type="entry name" value="SH3_retrovirus"/>
    <property type="match status" value="1"/>
</dbReference>
<evidence type="ECO:0000256" key="2">
    <source>
        <dbReference type="SAM" id="MobiDB-lite"/>
    </source>
</evidence>
<feature type="compositionally biased region" description="Basic and acidic residues" evidence="2">
    <location>
        <begin position="577"/>
        <end position="590"/>
    </location>
</feature>
<dbReference type="InterPro" id="IPR012337">
    <property type="entry name" value="RNaseH-like_sf"/>
</dbReference>
<keyword evidence="1" id="KW-0863">Zinc-finger</keyword>
<dbReference type="GO" id="GO:0015074">
    <property type="term" value="P:DNA integration"/>
    <property type="evidence" value="ECO:0007669"/>
    <property type="project" value="InterPro"/>
</dbReference>
<dbReference type="GO" id="GO:0003676">
    <property type="term" value="F:nucleic acid binding"/>
    <property type="evidence" value="ECO:0007669"/>
    <property type="project" value="InterPro"/>
</dbReference>
<dbReference type="InterPro" id="IPR036397">
    <property type="entry name" value="RNaseH_sf"/>
</dbReference>
<feature type="region of interest" description="Disordered" evidence="2">
    <location>
        <begin position="608"/>
        <end position="632"/>
    </location>
</feature>
<gene>
    <name evidence="5" type="ORF">Tci_480433</name>
</gene>
<dbReference type="GO" id="GO:0008270">
    <property type="term" value="F:zinc ion binding"/>
    <property type="evidence" value="ECO:0007669"/>
    <property type="project" value="UniProtKB-KW"/>
</dbReference>
<feature type="domain" description="Integrase catalytic" evidence="4">
    <location>
        <begin position="347"/>
        <end position="506"/>
    </location>
</feature>
<accession>A0A699I3V5</accession>
<organism evidence="5">
    <name type="scientific">Tanacetum cinerariifolium</name>
    <name type="common">Dalmatian daisy</name>
    <name type="synonym">Chrysanthemum cinerariifolium</name>
    <dbReference type="NCBI Taxonomy" id="118510"/>
    <lineage>
        <taxon>Eukaryota</taxon>
        <taxon>Viridiplantae</taxon>
        <taxon>Streptophyta</taxon>
        <taxon>Embryophyta</taxon>
        <taxon>Tracheophyta</taxon>
        <taxon>Spermatophyta</taxon>
        <taxon>Magnoliopsida</taxon>
        <taxon>eudicotyledons</taxon>
        <taxon>Gunneridae</taxon>
        <taxon>Pentapetalae</taxon>
        <taxon>asterids</taxon>
        <taxon>campanulids</taxon>
        <taxon>Asterales</taxon>
        <taxon>Asteraceae</taxon>
        <taxon>Asteroideae</taxon>
        <taxon>Anthemideae</taxon>
        <taxon>Anthemidinae</taxon>
        <taxon>Tanacetum</taxon>
    </lineage>
</organism>
<feature type="domain" description="CCHC-type" evidence="3">
    <location>
        <begin position="185"/>
        <end position="198"/>
    </location>
</feature>
<dbReference type="InterPro" id="IPR001878">
    <property type="entry name" value="Znf_CCHC"/>
</dbReference>
<feature type="compositionally biased region" description="Polar residues" evidence="2">
    <location>
        <begin position="608"/>
        <end position="619"/>
    </location>
</feature>
<dbReference type="PROSITE" id="PS50158">
    <property type="entry name" value="ZF_CCHC"/>
    <property type="match status" value="1"/>
</dbReference>
<keyword evidence="1" id="KW-0862">Zinc</keyword>
<name>A0A699I3V5_TANCI</name>
<reference evidence="5" key="1">
    <citation type="journal article" date="2019" name="Sci. Rep.">
        <title>Draft genome of Tanacetum cinerariifolium, the natural source of mosquito coil.</title>
        <authorList>
            <person name="Yamashiro T."/>
            <person name="Shiraishi A."/>
            <person name="Satake H."/>
            <person name="Nakayama K."/>
        </authorList>
    </citation>
    <scope>NUCLEOTIDE SEQUENCE</scope>
</reference>
<dbReference type="Gene3D" id="3.30.420.10">
    <property type="entry name" value="Ribonuclease H-like superfamily/Ribonuclease H"/>
    <property type="match status" value="1"/>
</dbReference>
<feature type="non-terminal residue" evidence="5">
    <location>
        <position position="1"/>
    </location>
</feature>
<dbReference type="AlphaFoldDB" id="A0A699I3V5"/>
<feature type="region of interest" description="Disordered" evidence="2">
    <location>
        <begin position="201"/>
        <end position="222"/>
    </location>
</feature>
<keyword evidence="1" id="KW-0479">Metal-binding</keyword>
<dbReference type="EMBL" id="BKCJ010239206">
    <property type="protein sequence ID" value="GEZ08460.1"/>
    <property type="molecule type" value="Genomic_DNA"/>
</dbReference>
<dbReference type="PROSITE" id="PS50994">
    <property type="entry name" value="INTEGRASE"/>
    <property type="match status" value="1"/>
</dbReference>
<dbReference type="InterPro" id="IPR057670">
    <property type="entry name" value="SH3_retrovirus"/>
</dbReference>
<evidence type="ECO:0000256" key="1">
    <source>
        <dbReference type="PROSITE-ProRule" id="PRU00047"/>
    </source>
</evidence>
<proteinExistence type="predicted"/>
<evidence type="ECO:0000259" key="3">
    <source>
        <dbReference type="PROSITE" id="PS50158"/>
    </source>
</evidence>
<evidence type="ECO:0000313" key="5">
    <source>
        <dbReference type="EMBL" id="GEZ08460.1"/>
    </source>
</evidence>
<comment type="caution">
    <text evidence="5">The sequence shown here is derived from an EMBL/GenBank/DDBJ whole genome shotgun (WGS) entry which is preliminary data.</text>
</comment>
<evidence type="ECO:0000259" key="4">
    <source>
        <dbReference type="PROSITE" id="PS50994"/>
    </source>
</evidence>